<evidence type="ECO:0000313" key="11">
    <source>
        <dbReference type="Proteomes" id="UP000446768"/>
    </source>
</evidence>
<dbReference type="InterPro" id="IPR024079">
    <property type="entry name" value="MetalloPept_cat_dom_sf"/>
</dbReference>
<dbReference type="CDD" id="cd04277">
    <property type="entry name" value="ZnMc_serralysin_like"/>
    <property type="match status" value="1"/>
</dbReference>
<dbReference type="GO" id="GO:0005576">
    <property type="term" value="C:extracellular region"/>
    <property type="evidence" value="ECO:0007669"/>
    <property type="project" value="UniProtKB-SubCell"/>
</dbReference>
<dbReference type="GO" id="GO:0016020">
    <property type="term" value="C:membrane"/>
    <property type="evidence" value="ECO:0007669"/>
    <property type="project" value="UniProtKB-SubCell"/>
</dbReference>
<dbReference type="Gene3D" id="2.150.10.10">
    <property type="entry name" value="Serralysin-like metalloprotease, C-terminal"/>
    <property type="match status" value="3"/>
</dbReference>
<evidence type="ECO:0000313" key="10">
    <source>
        <dbReference type="EMBL" id="MRV72766.1"/>
    </source>
</evidence>
<evidence type="ECO:0000256" key="3">
    <source>
        <dbReference type="ARBA" id="ARBA00009490"/>
    </source>
</evidence>
<dbReference type="SMART" id="SM00235">
    <property type="entry name" value="ZnMc"/>
    <property type="match status" value="1"/>
</dbReference>
<dbReference type="InterPro" id="IPR006026">
    <property type="entry name" value="Peptidase_Metallo"/>
</dbReference>
<dbReference type="InterPro" id="IPR001343">
    <property type="entry name" value="Hemolysn_Ca-bd"/>
</dbReference>
<dbReference type="InterPro" id="IPR038255">
    <property type="entry name" value="PBS_linker_sf"/>
</dbReference>
<dbReference type="Gene3D" id="1.10.3130.20">
    <property type="entry name" value="Phycobilisome linker domain"/>
    <property type="match status" value="1"/>
</dbReference>
<dbReference type="Proteomes" id="UP000446768">
    <property type="component" value="Unassembled WGS sequence"/>
</dbReference>
<evidence type="ECO:0000256" key="2">
    <source>
        <dbReference type="ARBA" id="ARBA00004613"/>
    </source>
</evidence>
<dbReference type="GO" id="GO:0090729">
    <property type="term" value="F:toxin activity"/>
    <property type="evidence" value="ECO:0007669"/>
    <property type="project" value="UniProtKB-KW"/>
</dbReference>
<proteinExistence type="inferred from homology"/>
<evidence type="ECO:0000256" key="1">
    <source>
        <dbReference type="ARBA" id="ARBA00004370"/>
    </source>
</evidence>
<feature type="domain" description="Peptidase metallopeptidase" evidence="9">
    <location>
        <begin position="234"/>
        <end position="438"/>
    </location>
</feature>
<evidence type="ECO:0000256" key="8">
    <source>
        <dbReference type="ARBA" id="ARBA00023136"/>
    </source>
</evidence>
<accession>A0A7X2LSZ5</accession>
<dbReference type="Pfam" id="PF00353">
    <property type="entry name" value="HemolysinCabind"/>
    <property type="match status" value="5"/>
</dbReference>
<dbReference type="PANTHER" id="PTHR38340">
    <property type="entry name" value="S-LAYER PROTEIN"/>
    <property type="match status" value="1"/>
</dbReference>
<dbReference type="Gene3D" id="3.40.390.10">
    <property type="entry name" value="Collagenase (Catalytic Domain)"/>
    <property type="match status" value="1"/>
</dbReference>
<comment type="subcellular location">
    <subcellularLocation>
        <location evidence="1">Membrane</location>
    </subcellularLocation>
    <subcellularLocation>
        <location evidence="2">Secreted</location>
    </subcellularLocation>
</comment>
<dbReference type="InterPro" id="IPR050557">
    <property type="entry name" value="RTX_toxin/Mannuronan_C5-epim"/>
</dbReference>
<comment type="caution">
    <text evidence="10">The sequence shown here is derived from an EMBL/GenBank/DDBJ whole genome shotgun (WGS) entry which is preliminary data.</text>
</comment>
<keyword evidence="8" id="KW-0472">Membrane</keyword>
<dbReference type="Pfam" id="PF13946">
    <property type="entry name" value="DUF4214"/>
    <property type="match status" value="1"/>
</dbReference>
<keyword evidence="11" id="KW-1185">Reference proteome</keyword>
<dbReference type="PRINTS" id="PR00313">
    <property type="entry name" value="CABNDNGRPT"/>
</dbReference>
<dbReference type="InterPro" id="IPR011049">
    <property type="entry name" value="Serralysin-like_metalloprot_C"/>
</dbReference>
<dbReference type="InterPro" id="IPR025282">
    <property type="entry name" value="DUF4214"/>
</dbReference>
<keyword evidence="4" id="KW-0964">Secreted</keyword>
<dbReference type="InterPro" id="IPR003995">
    <property type="entry name" value="RTX_toxin_determinant-A"/>
</dbReference>
<dbReference type="InterPro" id="IPR034033">
    <property type="entry name" value="Serralysin-like"/>
</dbReference>
<dbReference type="PANTHER" id="PTHR38340:SF1">
    <property type="entry name" value="S-LAYER PROTEIN"/>
    <property type="match status" value="1"/>
</dbReference>
<keyword evidence="5" id="KW-0800">Toxin</keyword>
<evidence type="ECO:0000256" key="4">
    <source>
        <dbReference type="ARBA" id="ARBA00022525"/>
    </source>
</evidence>
<dbReference type="SUPFAM" id="SSF51120">
    <property type="entry name" value="beta-Roll"/>
    <property type="match status" value="2"/>
</dbReference>
<dbReference type="RefSeq" id="WP_154374692.1">
    <property type="nucleotide sequence ID" value="NZ_WKJJ01000008.1"/>
</dbReference>
<dbReference type="EMBL" id="WKJJ01000008">
    <property type="protein sequence ID" value="MRV72766.1"/>
    <property type="molecule type" value="Genomic_DNA"/>
</dbReference>
<dbReference type="PROSITE" id="PS00330">
    <property type="entry name" value="HEMOLYSIN_CALCIUM"/>
    <property type="match status" value="3"/>
</dbReference>
<dbReference type="AlphaFoldDB" id="A0A7X2LSZ5"/>
<dbReference type="PRINTS" id="PR01488">
    <property type="entry name" value="RTXTOXINA"/>
</dbReference>
<protein>
    <submittedName>
        <fullName evidence="10">DUF4214 domain-containing protein</fullName>
    </submittedName>
</protein>
<evidence type="ECO:0000259" key="9">
    <source>
        <dbReference type="SMART" id="SM00235"/>
    </source>
</evidence>
<dbReference type="InterPro" id="IPR018511">
    <property type="entry name" value="Hemolysin-typ_Ca-bd_CS"/>
</dbReference>
<dbReference type="GO" id="GO:0008237">
    <property type="term" value="F:metallopeptidase activity"/>
    <property type="evidence" value="ECO:0007669"/>
    <property type="project" value="InterPro"/>
</dbReference>
<comment type="similarity">
    <text evidence="3">Belongs to the peptidase M10B family.</text>
</comment>
<sequence>MVTRYTAAIEKLYVAYFNRPADVAGLAYWEAVVAASGGDTRAVSQAFAQSPEYAGLIGARTPAEVVDSVYLNLFGRHAEAAGLAFWTGLYEAGAIGAADVVAVLADAAAGQDADAVANKVRVATRFTEALASSDHPGAYNGAAALAYAKKFLAGVTDDASALAAGAALEGAVHATASLGSAHALDSQGAPSVAAVPLVPAAHPFVPDPSIAPGSVDSSKFMALLQCSVSWYGKFIQQAPNGTPLTVTYSFMTGVPDYYNEYAYSHQPNLARVAGFEAFDSAQMDAARAIFRVLAQATGLSFQEVPAALGADIALGMRDMNLNTGGTAYEPGVDDGLSNDNPKSLDNLDQEGTYGDVFLNAQLMRDAAMQPGSEGYYVLLHEIGHALGLKHAVVSDGGLTLAEDNQDYTVMTASYDPGGRFAAHYGAYDLAALQYLYGTDAGETAQRAGTSTVFDGAAMTITAAAAGGTLLGTSLTDHMHGGAGADAMWGRGGDDVLAGGAGNDTLDGGIGNDVLLGGSGDDSLQGSWGADRLDGGAGIDTVNGGDGSDVLVASGDGDTLIGGDWAPSGVPDTVDYSAAGAGVTVLLSGAIVTNTTEYHFDGTRGYAHVTGSGQVAGMALHDTLVNINGVIGTAFDDYLSDSATTFYFDEILDGGAGNDTLVSHGGGNYGYSTRDTLIGGAGDDRYVLSIVSLDDSAVSIVEAPGQGHDVIDITGGKAVLTVPANVEDVICGANATVELTGNALDNRLAGGGGHDVLRGGDGNDTLAGGDGSDTLTGGAGADRFVYAPAAGGGAQHDVITDFNGGQGDRIVLTGVVVASVGAAGANVLLTLSDGVTIELAGIAAFDPVWLG</sequence>
<name>A0A7X2LSZ5_9BURK</name>
<reference evidence="10 11" key="1">
    <citation type="submission" date="2019-11" db="EMBL/GenBank/DDBJ databases">
        <title>Novel species isolated from a subtropical stream in China.</title>
        <authorList>
            <person name="Lu H."/>
        </authorList>
    </citation>
    <scope>NUCLEOTIDE SEQUENCE [LARGE SCALE GENOMIC DNA]</scope>
    <source>
        <strain evidence="10 11">FT92W</strain>
    </source>
</reference>
<organism evidence="10 11">
    <name type="scientific">Pseudoduganella rivuli</name>
    <dbReference type="NCBI Taxonomy" id="2666085"/>
    <lineage>
        <taxon>Bacteria</taxon>
        <taxon>Pseudomonadati</taxon>
        <taxon>Pseudomonadota</taxon>
        <taxon>Betaproteobacteria</taxon>
        <taxon>Burkholderiales</taxon>
        <taxon>Oxalobacteraceae</taxon>
        <taxon>Telluria group</taxon>
        <taxon>Pseudoduganella</taxon>
    </lineage>
</organism>
<keyword evidence="7" id="KW-0843">Virulence</keyword>
<evidence type="ECO:0000256" key="5">
    <source>
        <dbReference type="ARBA" id="ARBA00022656"/>
    </source>
</evidence>
<dbReference type="GO" id="GO:0008270">
    <property type="term" value="F:zinc ion binding"/>
    <property type="evidence" value="ECO:0007669"/>
    <property type="project" value="InterPro"/>
</dbReference>
<dbReference type="GO" id="GO:0005509">
    <property type="term" value="F:calcium ion binding"/>
    <property type="evidence" value="ECO:0007669"/>
    <property type="project" value="InterPro"/>
</dbReference>
<keyword evidence="6" id="KW-0677">Repeat</keyword>
<dbReference type="GO" id="GO:0006508">
    <property type="term" value="P:proteolysis"/>
    <property type="evidence" value="ECO:0007669"/>
    <property type="project" value="InterPro"/>
</dbReference>
<evidence type="ECO:0000256" key="7">
    <source>
        <dbReference type="ARBA" id="ARBA00023026"/>
    </source>
</evidence>
<evidence type="ECO:0000256" key="6">
    <source>
        <dbReference type="ARBA" id="ARBA00022737"/>
    </source>
</evidence>
<dbReference type="SUPFAM" id="SSF55486">
    <property type="entry name" value="Metalloproteases ('zincins'), catalytic domain"/>
    <property type="match status" value="1"/>
</dbReference>
<gene>
    <name evidence="10" type="ORF">GJ700_13720</name>
</gene>